<dbReference type="EMBL" id="VLKR01000003">
    <property type="protein sequence ID" value="TWI23928.1"/>
    <property type="molecule type" value="Genomic_DNA"/>
</dbReference>
<evidence type="ECO:0000313" key="2">
    <source>
        <dbReference type="Proteomes" id="UP000315908"/>
    </source>
</evidence>
<proteinExistence type="predicted"/>
<accession>A0A562MVU0</accession>
<comment type="caution">
    <text evidence="1">The sequence shown here is derived from an EMBL/GenBank/DDBJ whole genome shotgun (WGS) entry which is preliminary data.</text>
</comment>
<sequence length="41" mass="4793">MLKKYLTVLVSEILLFQLNRQVKSTGIAMLNISSYKHEWPV</sequence>
<dbReference type="Proteomes" id="UP000315908">
    <property type="component" value="Unassembled WGS sequence"/>
</dbReference>
<evidence type="ECO:0000313" key="1">
    <source>
        <dbReference type="EMBL" id="TWI23928.1"/>
    </source>
</evidence>
<dbReference type="AlphaFoldDB" id="A0A562MVU0"/>
<organism evidence="1 2">
    <name type="scientific">Sphingobacterium siyangense</name>
    <dbReference type="NCBI Taxonomy" id="459529"/>
    <lineage>
        <taxon>Bacteria</taxon>
        <taxon>Pseudomonadati</taxon>
        <taxon>Bacteroidota</taxon>
        <taxon>Sphingobacteriia</taxon>
        <taxon>Sphingobacteriales</taxon>
        <taxon>Sphingobacteriaceae</taxon>
        <taxon>Sphingobacterium</taxon>
    </lineage>
</organism>
<protein>
    <submittedName>
        <fullName evidence="1">Uncharacterized protein</fullName>
    </submittedName>
</protein>
<gene>
    <name evidence="1" type="ORF">IQ31_00945</name>
</gene>
<reference evidence="1 2" key="1">
    <citation type="journal article" date="2015" name="Stand. Genomic Sci.">
        <title>Genomic Encyclopedia of Bacterial and Archaeal Type Strains, Phase III: the genomes of soil and plant-associated and newly described type strains.</title>
        <authorList>
            <person name="Whitman W.B."/>
            <person name="Woyke T."/>
            <person name="Klenk H.P."/>
            <person name="Zhou Y."/>
            <person name="Lilburn T.G."/>
            <person name="Beck B.J."/>
            <person name="De Vos P."/>
            <person name="Vandamme P."/>
            <person name="Eisen J.A."/>
            <person name="Garrity G."/>
            <person name="Hugenholtz P."/>
            <person name="Kyrpides N.C."/>
        </authorList>
    </citation>
    <scope>NUCLEOTIDE SEQUENCE [LARGE SCALE GENOMIC DNA]</scope>
    <source>
        <strain evidence="1 2">CGMCC 1.6855</strain>
    </source>
</reference>
<name>A0A562MVU0_9SPHI</name>